<feature type="compositionally biased region" description="Basic and acidic residues" evidence="1">
    <location>
        <begin position="108"/>
        <end position="117"/>
    </location>
</feature>
<reference evidence="2" key="1">
    <citation type="submission" date="2021-06" db="EMBL/GenBank/DDBJ databases">
        <title>Comparative genomics, transcriptomics and evolutionary studies reveal genomic signatures of adaptation to plant cell wall in hemibiotrophic fungi.</title>
        <authorList>
            <consortium name="DOE Joint Genome Institute"/>
            <person name="Baroncelli R."/>
            <person name="Diaz J.F."/>
            <person name="Benocci T."/>
            <person name="Peng M."/>
            <person name="Battaglia E."/>
            <person name="Haridas S."/>
            <person name="Andreopoulos W."/>
            <person name="Labutti K."/>
            <person name="Pangilinan J."/>
            <person name="Floch G.L."/>
            <person name="Makela M.R."/>
            <person name="Henrissat B."/>
            <person name="Grigoriev I.V."/>
            <person name="Crouch J.A."/>
            <person name="De Vries R.P."/>
            <person name="Sukno S.A."/>
            <person name="Thon M.R."/>
        </authorList>
    </citation>
    <scope>NUCLEOTIDE SEQUENCE</scope>
    <source>
        <strain evidence="2">MAFF235873</strain>
    </source>
</reference>
<feature type="region of interest" description="Disordered" evidence="1">
    <location>
        <begin position="79"/>
        <end position="124"/>
    </location>
</feature>
<feature type="compositionally biased region" description="Basic residues" evidence="1">
    <location>
        <begin position="95"/>
        <end position="107"/>
    </location>
</feature>
<feature type="region of interest" description="Disordered" evidence="1">
    <location>
        <begin position="39"/>
        <end position="61"/>
    </location>
</feature>
<feature type="compositionally biased region" description="Low complexity" evidence="1">
    <location>
        <begin position="44"/>
        <end position="58"/>
    </location>
</feature>
<dbReference type="Proteomes" id="UP001232148">
    <property type="component" value="Unassembled WGS sequence"/>
</dbReference>
<sequence length="124" mass="14191">MDVEKEDGVMGVGRVKGEQWTKETTESFATERLALVEPLRPLTPGSASLSSSGPSSGPCKRQLYPRYLAGYVPRLHHQMRARSDEKYIRSSRYGRPMHGRDKKKQKKKKEEEKERKQPPAAEYT</sequence>
<protein>
    <submittedName>
        <fullName evidence="2">Uncharacterized protein</fullName>
    </submittedName>
</protein>
<evidence type="ECO:0000313" key="2">
    <source>
        <dbReference type="EMBL" id="KAK2020722.1"/>
    </source>
</evidence>
<proteinExistence type="predicted"/>
<comment type="caution">
    <text evidence="2">The sequence shown here is derived from an EMBL/GenBank/DDBJ whole genome shotgun (WGS) entry which is preliminary data.</text>
</comment>
<organism evidence="2 3">
    <name type="scientific">Colletotrichum zoysiae</name>
    <dbReference type="NCBI Taxonomy" id="1216348"/>
    <lineage>
        <taxon>Eukaryota</taxon>
        <taxon>Fungi</taxon>
        <taxon>Dikarya</taxon>
        <taxon>Ascomycota</taxon>
        <taxon>Pezizomycotina</taxon>
        <taxon>Sordariomycetes</taxon>
        <taxon>Hypocreomycetidae</taxon>
        <taxon>Glomerellales</taxon>
        <taxon>Glomerellaceae</taxon>
        <taxon>Colletotrichum</taxon>
        <taxon>Colletotrichum graminicola species complex</taxon>
    </lineage>
</organism>
<dbReference type="AlphaFoldDB" id="A0AAD9H3N3"/>
<evidence type="ECO:0000313" key="3">
    <source>
        <dbReference type="Proteomes" id="UP001232148"/>
    </source>
</evidence>
<accession>A0AAD9H3N3</accession>
<name>A0AAD9H3N3_9PEZI</name>
<evidence type="ECO:0000256" key="1">
    <source>
        <dbReference type="SAM" id="MobiDB-lite"/>
    </source>
</evidence>
<keyword evidence="3" id="KW-1185">Reference proteome</keyword>
<dbReference type="EMBL" id="MU843183">
    <property type="protein sequence ID" value="KAK2020722.1"/>
    <property type="molecule type" value="Genomic_DNA"/>
</dbReference>
<gene>
    <name evidence="2" type="ORF">LX32DRAFT_647115</name>
</gene>